<comment type="caution">
    <text evidence="5">The sequence shown here is derived from an EMBL/GenBank/DDBJ whole genome shotgun (WGS) entry which is preliminary data.</text>
</comment>
<feature type="region of interest" description="Disordered" evidence="3">
    <location>
        <begin position="1"/>
        <end position="23"/>
    </location>
</feature>
<sequence length="604" mass="67855">MESVPFKGSPSRPATYEEKSEKDKGQRQCDAQVYKVLDELRQAGYFCDATIQCSGQTFKVQRNILSTCSPYFKALFTYHNPGEGAERSKSMKEFFIQDVSPDVMELLIKYAYTRDVPKDLQTIVHLLPAADRFQMEGLLKSCGQALAQELTPDNCVQIRAAVRAFSFSCKELKEASDKFLLENFPWIYCFSPEFLQLEVDDLCEILGHDKLNVRNEGIPLDAICRWVSYDFDHRYVHTERLLRYVRLGIITNEAFFTILNYHKLTAASPAVHTVLLDASRLMGQPEVISALDQCSPRLPTDMVFVFGGSNLGWPLQIVEAFDIRSLTWKECPATDFGPRSYHGTAVLNQVVYIIGGFDGADYINYCTAFHPETAAWSDVAPMHDKRCYVSVAVMDGYIYALGGFDGRVRQRSAERFHPASNQWTMIEPMICPRSDGGAVALDGKIYMIGGFNGQESLSSAEYYDPSCGQWTMIHTMRDRRSGVGVAAYKGLLYAAGGFNGTRRLSSVERYHPDTDEWQPLQPMLNARSNFAMAVVEDALLVIGGYGGRHTTARVEMFDLYGDRWTISTDLSYSRSALSACVVSGLPNVEIYTSRFTDSTLDLIL</sequence>
<dbReference type="Pfam" id="PF01344">
    <property type="entry name" value="Kelch_1"/>
    <property type="match status" value="3"/>
</dbReference>
<reference evidence="5 6" key="1">
    <citation type="journal article" date="2023" name="Sci. Data">
        <title>Genome assembly of the Korean intertidal mud-creeper Batillaria attramentaria.</title>
        <authorList>
            <person name="Patra A.K."/>
            <person name="Ho P.T."/>
            <person name="Jun S."/>
            <person name="Lee S.J."/>
            <person name="Kim Y."/>
            <person name="Won Y.J."/>
        </authorList>
    </citation>
    <scope>NUCLEOTIDE SEQUENCE [LARGE SCALE GENOMIC DNA]</scope>
    <source>
        <strain evidence="5">Wonlab-2016</strain>
    </source>
</reference>
<dbReference type="EMBL" id="JACVVK020000292">
    <property type="protein sequence ID" value="KAK7479910.1"/>
    <property type="molecule type" value="Genomic_DNA"/>
</dbReference>
<name>A0ABD0JYX8_9CAEN</name>
<evidence type="ECO:0000313" key="5">
    <source>
        <dbReference type="EMBL" id="KAK7479910.1"/>
    </source>
</evidence>
<dbReference type="PROSITE" id="PS50097">
    <property type="entry name" value="BTB"/>
    <property type="match status" value="1"/>
</dbReference>
<dbReference type="InterPro" id="IPR015915">
    <property type="entry name" value="Kelch-typ_b-propeller"/>
</dbReference>
<dbReference type="SMART" id="SM00612">
    <property type="entry name" value="Kelch"/>
    <property type="match status" value="6"/>
</dbReference>
<dbReference type="InterPro" id="IPR006652">
    <property type="entry name" value="Kelch_1"/>
</dbReference>
<dbReference type="InterPro" id="IPR000210">
    <property type="entry name" value="BTB/POZ_dom"/>
</dbReference>
<dbReference type="PANTHER" id="PTHR45632">
    <property type="entry name" value="LD33804P"/>
    <property type="match status" value="1"/>
</dbReference>
<dbReference type="Gene3D" id="3.30.710.10">
    <property type="entry name" value="Potassium Channel Kv1.1, Chain A"/>
    <property type="match status" value="1"/>
</dbReference>
<dbReference type="Pfam" id="PF00651">
    <property type="entry name" value="BTB"/>
    <property type="match status" value="1"/>
</dbReference>
<dbReference type="PIRSF" id="PIRSF037037">
    <property type="entry name" value="Kelch-like_protein_gigaxonin"/>
    <property type="match status" value="1"/>
</dbReference>
<dbReference type="SMART" id="SM00225">
    <property type="entry name" value="BTB"/>
    <property type="match status" value="1"/>
</dbReference>
<keyword evidence="2" id="KW-0677">Repeat</keyword>
<dbReference type="InterPro" id="IPR011333">
    <property type="entry name" value="SKP1/BTB/POZ_sf"/>
</dbReference>
<keyword evidence="1" id="KW-0880">Kelch repeat</keyword>
<dbReference type="Proteomes" id="UP001519460">
    <property type="component" value="Unassembled WGS sequence"/>
</dbReference>
<proteinExistence type="predicted"/>
<evidence type="ECO:0000256" key="3">
    <source>
        <dbReference type="SAM" id="MobiDB-lite"/>
    </source>
</evidence>
<dbReference type="InterPro" id="IPR011705">
    <property type="entry name" value="BACK"/>
</dbReference>
<dbReference type="InterPro" id="IPR017096">
    <property type="entry name" value="BTB-kelch_protein"/>
</dbReference>
<keyword evidence="6" id="KW-1185">Reference proteome</keyword>
<feature type="domain" description="BTB" evidence="4">
    <location>
        <begin position="47"/>
        <end position="120"/>
    </location>
</feature>
<evidence type="ECO:0000313" key="6">
    <source>
        <dbReference type="Proteomes" id="UP001519460"/>
    </source>
</evidence>
<evidence type="ECO:0000259" key="4">
    <source>
        <dbReference type="PROSITE" id="PS50097"/>
    </source>
</evidence>
<dbReference type="AlphaFoldDB" id="A0ABD0JYX8"/>
<dbReference type="SUPFAM" id="SSF54695">
    <property type="entry name" value="POZ domain"/>
    <property type="match status" value="1"/>
</dbReference>
<dbReference type="Gene3D" id="1.25.40.420">
    <property type="match status" value="1"/>
</dbReference>
<dbReference type="Gene3D" id="2.120.10.80">
    <property type="entry name" value="Kelch-type beta propeller"/>
    <property type="match status" value="2"/>
</dbReference>
<dbReference type="Pfam" id="PF24681">
    <property type="entry name" value="Kelch_KLHDC2_KLHL20_DRC7"/>
    <property type="match status" value="1"/>
</dbReference>
<evidence type="ECO:0000256" key="1">
    <source>
        <dbReference type="ARBA" id="ARBA00022441"/>
    </source>
</evidence>
<dbReference type="SUPFAM" id="SSF117281">
    <property type="entry name" value="Kelch motif"/>
    <property type="match status" value="1"/>
</dbReference>
<dbReference type="Pfam" id="PF07707">
    <property type="entry name" value="BACK"/>
    <property type="match status" value="1"/>
</dbReference>
<protein>
    <recommendedName>
        <fullName evidence="4">BTB domain-containing protein</fullName>
    </recommendedName>
</protein>
<dbReference type="SMART" id="SM00875">
    <property type="entry name" value="BACK"/>
    <property type="match status" value="1"/>
</dbReference>
<accession>A0ABD0JYX8</accession>
<gene>
    <name evidence="5" type="ORF">BaRGS_00028818</name>
</gene>
<organism evidence="5 6">
    <name type="scientific">Batillaria attramentaria</name>
    <dbReference type="NCBI Taxonomy" id="370345"/>
    <lineage>
        <taxon>Eukaryota</taxon>
        <taxon>Metazoa</taxon>
        <taxon>Spiralia</taxon>
        <taxon>Lophotrochozoa</taxon>
        <taxon>Mollusca</taxon>
        <taxon>Gastropoda</taxon>
        <taxon>Caenogastropoda</taxon>
        <taxon>Sorbeoconcha</taxon>
        <taxon>Cerithioidea</taxon>
        <taxon>Batillariidae</taxon>
        <taxon>Batillaria</taxon>
    </lineage>
</organism>
<evidence type="ECO:0000256" key="2">
    <source>
        <dbReference type="ARBA" id="ARBA00022737"/>
    </source>
</evidence>
<dbReference type="PANTHER" id="PTHR45632:SF14">
    <property type="entry name" value="KELCH-LIKE PROTEIN 33"/>
    <property type="match status" value="1"/>
</dbReference>